<protein>
    <recommendedName>
        <fullName evidence="1">Integrase zinc-binding domain-containing protein</fullName>
    </recommendedName>
</protein>
<evidence type="ECO:0000259" key="1">
    <source>
        <dbReference type="Pfam" id="PF17921"/>
    </source>
</evidence>
<gene>
    <name evidence="2" type="ORF">CLF_101899</name>
</gene>
<dbReference type="EMBL" id="DF142902">
    <property type="protein sequence ID" value="GAA48675.1"/>
    <property type="molecule type" value="Genomic_DNA"/>
</dbReference>
<dbReference type="AlphaFoldDB" id="G7Y6U0"/>
<accession>G7Y6U0</accession>
<dbReference type="Pfam" id="PF05380">
    <property type="entry name" value="Peptidase_A17"/>
    <property type="match status" value="1"/>
</dbReference>
<evidence type="ECO:0000313" key="2">
    <source>
        <dbReference type="EMBL" id="GAA48675.1"/>
    </source>
</evidence>
<reference key="2">
    <citation type="submission" date="2011-10" db="EMBL/GenBank/DDBJ databases">
        <title>The genome and transcriptome sequence of Clonorchis sinensis provide insights into the carcinogenic liver fluke.</title>
        <authorList>
            <person name="Wang X."/>
            <person name="Huang Y."/>
            <person name="Chen W."/>
            <person name="Liu H."/>
            <person name="Guo L."/>
            <person name="Chen Y."/>
            <person name="Luo F."/>
            <person name="Zhou W."/>
            <person name="Sun J."/>
            <person name="Mao Q."/>
            <person name="Liang P."/>
            <person name="Zhou C."/>
            <person name="Tian Y."/>
            <person name="Men J."/>
            <person name="Lv X."/>
            <person name="Huang L."/>
            <person name="Zhou J."/>
            <person name="Hu Y."/>
            <person name="Li R."/>
            <person name="Zhang F."/>
            <person name="Lei H."/>
            <person name="Li X."/>
            <person name="Hu X."/>
            <person name="Liang C."/>
            <person name="Xu J."/>
            <person name="Wu Z."/>
            <person name="Yu X."/>
        </authorList>
    </citation>
    <scope>NUCLEOTIDE SEQUENCE</scope>
    <source>
        <strain>Henan</strain>
    </source>
</reference>
<dbReference type="InterPro" id="IPR041588">
    <property type="entry name" value="Integrase_H2C2"/>
</dbReference>
<reference evidence="2" key="1">
    <citation type="journal article" date="2011" name="Genome Biol.">
        <title>The draft genome of the carcinogenic human liver fluke Clonorchis sinensis.</title>
        <authorList>
            <person name="Wang X."/>
            <person name="Chen W."/>
            <person name="Huang Y."/>
            <person name="Sun J."/>
            <person name="Men J."/>
            <person name="Liu H."/>
            <person name="Luo F."/>
            <person name="Guo L."/>
            <person name="Lv X."/>
            <person name="Deng C."/>
            <person name="Zhou C."/>
            <person name="Fan Y."/>
            <person name="Li X."/>
            <person name="Huang L."/>
            <person name="Hu Y."/>
            <person name="Liang C."/>
            <person name="Hu X."/>
            <person name="Xu J."/>
            <person name="Yu X."/>
        </authorList>
    </citation>
    <scope>NUCLEOTIDE SEQUENCE [LARGE SCALE GENOMIC DNA]</scope>
    <source>
        <strain evidence="2">Henan</strain>
    </source>
</reference>
<dbReference type="PANTHER" id="PTHR47331:SF1">
    <property type="entry name" value="GAG-LIKE PROTEIN"/>
    <property type="match status" value="1"/>
</dbReference>
<organism evidence="2 3">
    <name type="scientific">Clonorchis sinensis</name>
    <name type="common">Chinese liver fluke</name>
    <dbReference type="NCBI Taxonomy" id="79923"/>
    <lineage>
        <taxon>Eukaryota</taxon>
        <taxon>Metazoa</taxon>
        <taxon>Spiralia</taxon>
        <taxon>Lophotrochozoa</taxon>
        <taxon>Platyhelminthes</taxon>
        <taxon>Trematoda</taxon>
        <taxon>Digenea</taxon>
        <taxon>Opisthorchiida</taxon>
        <taxon>Opisthorchiata</taxon>
        <taxon>Opisthorchiidae</taxon>
        <taxon>Clonorchis</taxon>
    </lineage>
</organism>
<dbReference type="Gene3D" id="1.10.340.70">
    <property type="match status" value="1"/>
</dbReference>
<dbReference type="PANTHER" id="PTHR47331">
    <property type="entry name" value="PHD-TYPE DOMAIN-CONTAINING PROTEIN"/>
    <property type="match status" value="1"/>
</dbReference>
<evidence type="ECO:0000313" key="3">
    <source>
        <dbReference type="Proteomes" id="UP000008909"/>
    </source>
</evidence>
<proteinExistence type="predicted"/>
<feature type="domain" description="Integrase zinc-binding" evidence="1">
    <location>
        <begin position="248"/>
        <end position="294"/>
    </location>
</feature>
<keyword evidence="3" id="KW-1185">Reference proteome</keyword>
<name>G7Y6U0_CLOSI</name>
<dbReference type="Proteomes" id="UP000008909">
    <property type="component" value="Unassembled WGS sequence"/>
</dbReference>
<sequence length="360" mass="40912">MLKLGGFRIHKWVSNNPEVLNVIPISERASELLDLDISDSTLHKTLGLCWSIKTDCCRFKVDLPTRPATKRGILSRIASLYEPLGFVAPFLLQPKRLLQRPCEKKFGWDECIDTAMETLWDCWQRDIQGVKTLGIPRCIMPTRFDSNKEEKCVLSLRPLQLAELRAAEYSLLQYVQQHAFPHLYNSLVGKSRSAETQNVNSTNSLRKLSPILLEGLIRVGGRLQNSGLSQSRKHPIILPSQQPVTHCLIKHYHELEGHMGISQAIAIMRQKFWVVKGTAAVKRLVHRCLSCKARSMKPAEQLMAPLPPCRLGPDYAFATTDVDYFGPFFVRDGRESRKRYGCSFSWLKTSALRGRSLLID</sequence>
<dbReference type="Pfam" id="PF17921">
    <property type="entry name" value="Integrase_H2C2"/>
    <property type="match status" value="1"/>
</dbReference>
<dbReference type="InterPro" id="IPR008042">
    <property type="entry name" value="Retrotrans_Pao"/>
</dbReference>